<dbReference type="EMBL" id="KY322437">
    <property type="protein sequence ID" value="AUF82242.1"/>
    <property type="molecule type" value="Genomic_DNA"/>
</dbReference>
<dbReference type="Gene3D" id="1.10.357.40">
    <property type="entry name" value="YbiA-like"/>
    <property type="match status" value="1"/>
</dbReference>
<sequence length="262" mass="30201">MSKSPQQSVSAQVDEFFISLSGSRNSPPEYISFEKAMSERITVNNKRKVELVEEQNGSNPSSSKSVEKHSKKPASKRSRTFKYNYDPYGVNTNYLTCINSDKQHKFFPLCNSAEYKIILRDIVFNTEEHALNYFKLLTAAEVSRGKPNRYEDLMIMARQIQTAKGSHQIAKSLAKGCKLYPDELAMWERKKEAYQYQVCAYKIMNYSSVANTLRATRGDYILFQGHELTQHSFWSGRVKNGRIEGKNIMGKIWMDIRNTMLV</sequence>
<dbReference type="InterPro" id="IPR037238">
    <property type="entry name" value="YbiA-like_sf"/>
</dbReference>
<protein>
    <submittedName>
        <fullName evidence="2">NADAR superfamily protein</fullName>
    </submittedName>
</protein>
<proteinExistence type="predicted"/>
<keyword evidence="3" id="KW-1185">Reference proteome</keyword>
<evidence type="ECO:0000313" key="3">
    <source>
        <dbReference type="Proteomes" id="UP000244773"/>
    </source>
</evidence>
<feature type="region of interest" description="Disordered" evidence="1">
    <location>
        <begin position="48"/>
        <end position="78"/>
    </location>
</feature>
<name>A0A2P0VMW5_9VIRU</name>
<organism evidence="2">
    <name type="scientific">Tetraselmis virus 1</name>
    <dbReference type="NCBI Taxonomy" id="2060617"/>
    <lineage>
        <taxon>Viruses</taxon>
        <taxon>Varidnaviria</taxon>
        <taxon>Bamfordvirae</taxon>
        <taxon>Nucleocytoviricota</taxon>
        <taxon>Megaviricetes</taxon>
        <taxon>Imitervirales</taxon>
        <taxon>Allomimiviridae</taxon>
        <taxon>Oceanusvirus</taxon>
        <taxon>Oceanusvirus kaneohense</taxon>
    </lineage>
</organism>
<dbReference type="SUPFAM" id="SSF143990">
    <property type="entry name" value="YbiA-like"/>
    <property type="match status" value="1"/>
</dbReference>
<evidence type="ECO:0000256" key="1">
    <source>
        <dbReference type="SAM" id="MobiDB-lite"/>
    </source>
</evidence>
<gene>
    <name evidence="2" type="ORF">TetV_150</name>
</gene>
<feature type="compositionally biased region" description="Basic residues" evidence="1">
    <location>
        <begin position="69"/>
        <end position="78"/>
    </location>
</feature>
<accession>A0A2P0VMW5</accession>
<evidence type="ECO:0000313" key="2">
    <source>
        <dbReference type="EMBL" id="AUF82242.1"/>
    </source>
</evidence>
<dbReference type="Proteomes" id="UP000244773">
    <property type="component" value="Segment"/>
</dbReference>
<reference evidence="2" key="1">
    <citation type="journal article" date="2018" name="Virology">
        <title>A giant virus infecting green algae encodes key fermentation genes.</title>
        <authorList>
            <person name="Schvarcz C.R."/>
            <person name="Steward G.F."/>
        </authorList>
    </citation>
    <scope>NUCLEOTIDE SEQUENCE [LARGE SCALE GENOMIC DNA]</scope>
</reference>